<evidence type="ECO:0000313" key="8">
    <source>
        <dbReference type="EMBL" id="SUZ89190.1"/>
    </source>
</evidence>
<evidence type="ECO:0000256" key="2">
    <source>
        <dbReference type="ARBA" id="ARBA00022741"/>
    </source>
</evidence>
<sequence>MTFMNYNDDLKNEKISVSTDNLNAKNLSLARGGRELFTNLNFIVKPGDLLLIQGENGSGKTSLLKVIAGLIEPDNGSLFWSSKNIISQRQSFHKNIACLSHNPGFKGDLTILENIKFESSLRKMSMEKLEDSLKRFQLTEFSKIPFRFLSVGQQKRAAIVRMCLIDVKLWLMDEPLSNLDATGQSLVIDLINNHAKNSGLCVLASHHEISHDLISNRINL</sequence>
<protein>
    <recommendedName>
        <fullName evidence="7">ABC transporter domain-containing protein</fullName>
    </recommendedName>
</protein>
<organism evidence="8">
    <name type="scientific">marine metagenome</name>
    <dbReference type="NCBI Taxonomy" id="408172"/>
    <lineage>
        <taxon>unclassified sequences</taxon>
        <taxon>metagenomes</taxon>
        <taxon>ecological metagenomes</taxon>
    </lineage>
</organism>
<evidence type="ECO:0000256" key="3">
    <source>
        <dbReference type="ARBA" id="ARBA00022748"/>
    </source>
</evidence>
<keyword evidence="4" id="KW-0067">ATP-binding</keyword>
<reference evidence="8" key="1">
    <citation type="submission" date="2018-05" db="EMBL/GenBank/DDBJ databases">
        <authorList>
            <person name="Lanie J.A."/>
            <person name="Ng W.-L."/>
            <person name="Kazmierczak K.M."/>
            <person name="Andrzejewski T.M."/>
            <person name="Davidsen T.M."/>
            <person name="Wayne K.J."/>
            <person name="Tettelin H."/>
            <person name="Glass J.I."/>
            <person name="Rusch D."/>
            <person name="Podicherti R."/>
            <person name="Tsui H.-C.T."/>
            <person name="Winkler M.E."/>
        </authorList>
    </citation>
    <scope>NUCLEOTIDE SEQUENCE</scope>
</reference>
<feature type="domain" description="ABC transporter" evidence="7">
    <location>
        <begin position="22"/>
        <end position="220"/>
    </location>
</feature>
<dbReference type="EMBL" id="UINC01001808">
    <property type="protein sequence ID" value="SUZ89190.1"/>
    <property type="molecule type" value="Genomic_DNA"/>
</dbReference>
<dbReference type="SUPFAM" id="SSF52540">
    <property type="entry name" value="P-loop containing nucleoside triphosphate hydrolases"/>
    <property type="match status" value="1"/>
</dbReference>
<dbReference type="PANTHER" id="PTHR43499:SF1">
    <property type="entry name" value="ABC TRANSPORTER I FAMILY MEMBER 1"/>
    <property type="match status" value="1"/>
</dbReference>
<evidence type="ECO:0000256" key="6">
    <source>
        <dbReference type="ARBA" id="ARBA00023136"/>
    </source>
</evidence>
<evidence type="ECO:0000259" key="7">
    <source>
        <dbReference type="PROSITE" id="PS50893"/>
    </source>
</evidence>
<keyword evidence="2" id="KW-0547">Nucleotide-binding</keyword>
<evidence type="ECO:0000256" key="5">
    <source>
        <dbReference type="ARBA" id="ARBA00022967"/>
    </source>
</evidence>
<dbReference type="Pfam" id="PF00005">
    <property type="entry name" value="ABC_tran"/>
    <property type="match status" value="1"/>
</dbReference>
<keyword evidence="3" id="KW-0201">Cytochrome c-type biogenesis</keyword>
<dbReference type="InterPro" id="IPR027417">
    <property type="entry name" value="P-loop_NTPase"/>
</dbReference>
<dbReference type="GO" id="GO:0016887">
    <property type="term" value="F:ATP hydrolysis activity"/>
    <property type="evidence" value="ECO:0007669"/>
    <property type="project" value="InterPro"/>
</dbReference>
<keyword evidence="1" id="KW-0813">Transport</keyword>
<dbReference type="AlphaFoldDB" id="A0A381RC16"/>
<dbReference type="InterPro" id="IPR005895">
    <property type="entry name" value="ABC_transptr_haem_export_CcmA"/>
</dbReference>
<evidence type="ECO:0000256" key="1">
    <source>
        <dbReference type="ARBA" id="ARBA00022448"/>
    </source>
</evidence>
<accession>A0A381RC16</accession>
<proteinExistence type="predicted"/>
<dbReference type="Gene3D" id="3.40.50.300">
    <property type="entry name" value="P-loop containing nucleotide triphosphate hydrolases"/>
    <property type="match status" value="1"/>
</dbReference>
<keyword evidence="6" id="KW-0472">Membrane</keyword>
<dbReference type="GO" id="GO:0017004">
    <property type="term" value="P:cytochrome complex assembly"/>
    <property type="evidence" value="ECO:0007669"/>
    <property type="project" value="UniProtKB-KW"/>
</dbReference>
<dbReference type="GO" id="GO:0022857">
    <property type="term" value="F:transmembrane transporter activity"/>
    <property type="evidence" value="ECO:0007669"/>
    <property type="project" value="InterPro"/>
</dbReference>
<keyword evidence="5" id="KW-1278">Translocase</keyword>
<dbReference type="PANTHER" id="PTHR43499">
    <property type="entry name" value="ABC TRANSPORTER I FAMILY MEMBER 1"/>
    <property type="match status" value="1"/>
</dbReference>
<dbReference type="GO" id="GO:0005524">
    <property type="term" value="F:ATP binding"/>
    <property type="evidence" value="ECO:0007669"/>
    <property type="project" value="UniProtKB-KW"/>
</dbReference>
<name>A0A381RC16_9ZZZZ</name>
<dbReference type="NCBIfam" id="TIGR01189">
    <property type="entry name" value="ccmA"/>
    <property type="match status" value="1"/>
</dbReference>
<gene>
    <name evidence="8" type="ORF">METZ01_LOCUS42044</name>
</gene>
<evidence type="ECO:0000256" key="4">
    <source>
        <dbReference type="ARBA" id="ARBA00022840"/>
    </source>
</evidence>
<dbReference type="InterPro" id="IPR003593">
    <property type="entry name" value="AAA+_ATPase"/>
</dbReference>
<dbReference type="InterPro" id="IPR003439">
    <property type="entry name" value="ABC_transporter-like_ATP-bd"/>
</dbReference>
<dbReference type="PROSITE" id="PS50893">
    <property type="entry name" value="ABC_TRANSPORTER_2"/>
    <property type="match status" value="1"/>
</dbReference>
<dbReference type="SMART" id="SM00382">
    <property type="entry name" value="AAA"/>
    <property type="match status" value="1"/>
</dbReference>